<dbReference type="AlphaFoldDB" id="A0A841TW00"/>
<dbReference type="GO" id="GO:0005737">
    <property type="term" value="C:cytoplasm"/>
    <property type="evidence" value="ECO:0007669"/>
    <property type="project" value="UniProtKB-SubCell"/>
</dbReference>
<proteinExistence type="predicted"/>
<gene>
    <name evidence="5" type="ORF">H7B90_01935</name>
</gene>
<evidence type="ECO:0000313" key="6">
    <source>
        <dbReference type="Proteomes" id="UP000553776"/>
    </source>
</evidence>
<dbReference type="EMBL" id="JACJVR010000005">
    <property type="protein sequence ID" value="MBB6690151.1"/>
    <property type="molecule type" value="Genomic_DNA"/>
</dbReference>
<comment type="caution">
    <text evidence="5">The sequence shown here is derived from an EMBL/GenBank/DDBJ whole genome shotgun (WGS) entry which is preliminary data.</text>
</comment>
<keyword evidence="3" id="KW-0560">Oxidoreductase</keyword>
<dbReference type="Pfam" id="PF00881">
    <property type="entry name" value="Nitroreductase"/>
    <property type="match status" value="1"/>
</dbReference>
<dbReference type="GO" id="GO:0034599">
    <property type="term" value="P:cellular response to oxidative stress"/>
    <property type="evidence" value="ECO:0007669"/>
    <property type="project" value="InterPro"/>
</dbReference>
<keyword evidence="6" id="KW-1185">Reference proteome</keyword>
<dbReference type="Proteomes" id="UP000553776">
    <property type="component" value="Unassembled WGS sequence"/>
</dbReference>
<dbReference type="SUPFAM" id="SSF55469">
    <property type="entry name" value="FMN-dependent nitroreductase-like"/>
    <property type="match status" value="1"/>
</dbReference>
<evidence type="ECO:0000256" key="1">
    <source>
        <dbReference type="ARBA" id="ARBA00004496"/>
    </source>
</evidence>
<evidence type="ECO:0000313" key="5">
    <source>
        <dbReference type="EMBL" id="MBB6690151.1"/>
    </source>
</evidence>
<dbReference type="Gene3D" id="3.40.109.10">
    <property type="entry name" value="NADH Oxidase"/>
    <property type="match status" value="1"/>
</dbReference>
<evidence type="ECO:0000256" key="2">
    <source>
        <dbReference type="ARBA" id="ARBA00022490"/>
    </source>
</evidence>
<dbReference type="InterPro" id="IPR029479">
    <property type="entry name" value="Nitroreductase"/>
</dbReference>
<organism evidence="5 6">
    <name type="scientific">Cohnella xylanilytica</name>
    <dbReference type="NCBI Taxonomy" id="557555"/>
    <lineage>
        <taxon>Bacteria</taxon>
        <taxon>Bacillati</taxon>
        <taxon>Bacillota</taxon>
        <taxon>Bacilli</taxon>
        <taxon>Bacillales</taxon>
        <taxon>Paenibacillaceae</taxon>
        <taxon>Cohnella</taxon>
    </lineage>
</organism>
<evidence type="ECO:0000256" key="3">
    <source>
        <dbReference type="ARBA" id="ARBA00023002"/>
    </source>
</evidence>
<reference evidence="5 6" key="1">
    <citation type="submission" date="2020-08" db="EMBL/GenBank/DDBJ databases">
        <title>Cohnella phylogeny.</title>
        <authorList>
            <person name="Dunlap C."/>
        </authorList>
    </citation>
    <scope>NUCLEOTIDE SEQUENCE [LARGE SCALE GENOMIC DNA]</scope>
    <source>
        <strain evidence="5 6">DSM 25239</strain>
    </source>
</reference>
<dbReference type="PANTHER" id="PTHR43035:SF1">
    <property type="entry name" value="FATTY ACID REPRESSION MUTANT PROTEIN 2-RELATED"/>
    <property type="match status" value="1"/>
</dbReference>
<feature type="domain" description="Nitroreductase" evidence="4">
    <location>
        <begin position="9"/>
        <end position="179"/>
    </location>
</feature>
<dbReference type="CDD" id="cd02140">
    <property type="entry name" value="Frm2-like"/>
    <property type="match status" value="1"/>
</dbReference>
<dbReference type="GO" id="GO:0016491">
    <property type="term" value="F:oxidoreductase activity"/>
    <property type="evidence" value="ECO:0007669"/>
    <property type="project" value="UniProtKB-KW"/>
</dbReference>
<protein>
    <submittedName>
        <fullName evidence="5">Nitroreductase family protein</fullName>
    </submittedName>
</protein>
<evidence type="ECO:0000259" key="4">
    <source>
        <dbReference type="Pfam" id="PF00881"/>
    </source>
</evidence>
<dbReference type="PANTHER" id="PTHR43035">
    <property type="entry name" value="FATTY ACID REPRESSION MUTANT PROTEIN 2-RELATED"/>
    <property type="match status" value="1"/>
</dbReference>
<keyword evidence="2" id="KW-0963">Cytoplasm</keyword>
<dbReference type="InterPro" id="IPR033877">
    <property type="entry name" value="Frm2/Hbn1"/>
</dbReference>
<accession>A0A841TW00</accession>
<sequence length="200" mass="22911">MTDELLAAIAKRRTYYSIGKEAVVPDSRIEQILREAILHVPSSFNSQSTRIALLLGAQHDKLWDLVKETLRKVVNDAEKFKSTEEKMASFKNGYGTVLFFEDQDVVKQLQSQFESYADRFPTWAEHASAMHQFAVWTSLETEGFGASLQHYNPLIDEEVRKTWGLPDSWKLIAQMPFGKPTGQPGEKSFQPVEQRLKIFK</sequence>
<name>A0A841TW00_9BACL</name>
<comment type="subcellular location">
    <subcellularLocation>
        <location evidence="1">Cytoplasm</location>
    </subcellularLocation>
</comment>
<dbReference type="FunFam" id="3.40.109.10:FF:000001">
    <property type="entry name" value="Nitroreductase family"/>
    <property type="match status" value="1"/>
</dbReference>
<dbReference type="InterPro" id="IPR000415">
    <property type="entry name" value="Nitroreductase-like"/>
</dbReference>